<organism evidence="1 2">
    <name type="scientific">Salix brachista</name>
    <dbReference type="NCBI Taxonomy" id="2182728"/>
    <lineage>
        <taxon>Eukaryota</taxon>
        <taxon>Viridiplantae</taxon>
        <taxon>Streptophyta</taxon>
        <taxon>Embryophyta</taxon>
        <taxon>Tracheophyta</taxon>
        <taxon>Spermatophyta</taxon>
        <taxon>Magnoliopsida</taxon>
        <taxon>eudicotyledons</taxon>
        <taxon>Gunneridae</taxon>
        <taxon>Pentapetalae</taxon>
        <taxon>rosids</taxon>
        <taxon>fabids</taxon>
        <taxon>Malpighiales</taxon>
        <taxon>Salicaceae</taxon>
        <taxon>Saliceae</taxon>
        <taxon>Salix</taxon>
    </lineage>
</organism>
<proteinExistence type="predicted"/>
<gene>
    <name evidence="1" type="ORF">DKX38_019340</name>
</gene>
<evidence type="ECO:0000313" key="2">
    <source>
        <dbReference type="Proteomes" id="UP000326939"/>
    </source>
</evidence>
<evidence type="ECO:0000313" key="1">
    <source>
        <dbReference type="EMBL" id="KAB5529259.1"/>
    </source>
</evidence>
<comment type="caution">
    <text evidence="1">The sequence shown here is derived from an EMBL/GenBank/DDBJ whole genome shotgun (WGS) entry which is preliminary data.</text>
</comment>
<dbReference type="AlphaFoldDB" id="A0A5N5KFZ2"/>
<protein>
    <submittedName>
        <fullName evidence="1">Uncharacterized protein</fullName>
    </submittedName>
</protein>
<name>A0A5N5KFZ2_9ROSI</name>
<sequence>MISFPASSPLLATISVTILHSFILITESCTRLLAVEDVTKYFNALQSSTSKAIRFPKDDAEGYQMEIQLNQSIAAQELLVCERGLLKTGLDIPSLHL</sequence>
<reference evidence="2" key="1">
    <citation type="journal article" date="2019" name="Gigascience">
        <title>De novo genome assembly of the endangered Acer yangbiense, a plant species with extremely small populations endemic to Yunnan Province, China.</title>
        <authorList>
            <person name="Yang J."/>
            <person name="Wariss H.M."/>
            <person name="Tao L."/>
            <person name="Zhang R."/>
            <person name="Yun Q."/>
            <person name="Hollingsworth P."/>
            <person name="Dao Z."/>
            <person name="Luo G."/>
            <person name="Guo H."/>
            <person name="Ma Y."/>
            <person name="Sun W."/>
        </authorList>
    </citation>
    <scope>NUCLEOTIDE SEQUENCE [LARGE SCALE GENOMIC DNA]</scope>
    <source>
        <strain evidence="2">cv. br00</strain>
    </source>
</reference>
<keyword evidence="2" id="KW-1185">Reference proteome</keyword>
<dbReference type="Proteomes" id="UP000326939">
    <property type="component" value="Chromosome 13"/>
</dbReference>
<dbReference type="EMBL" id="VDCV01000013">
    <property type="protein sequence ID" value="KAB5529259.1"/>
    <property type="molecule type" value="Genomic_DNA"/>
</dbReference>
<accession>A0A5N5KFZ2</accession>